<evidence type="ECO:0000256" key="1">
    <source>
        <dbReference type="ARBA" id="ARBA00000822"/>
    </source>
</evidence>
<keyword evidence="4 5" id="KW-0326">Glycosidase</keyword>
<evidence type="ECO:0000256" key="5">
    <source>
        <dbReference type="RuleBase" id="RU000489"/>
    </source>
</evidence>
<dbReference type="Gene3D" id="3.20.20.80">
    <property type="entry name" value="Glycosidases"/>
    <property type="match status" value="1"/>
</dbReference>
<feature type="chain" id="PRO_5033024635" description="chitinase" evidence="7">
    <location>
        <begin position="24"/>
        <end position="333"/>
    </location>
</feature>
<organism evidence="9 10">
    <name type="scientific">Rhabdobacter roseus</name>
    <dbReference type="NCBI Taxonomy" id="1655419"/>
    <lineage>
        <taxon>Bacteria</taxon>
        <taxon>Pseudomonadati</taxon>
        <taxon>Bacteroidota</taxon>
        <taxon>Cytophagia</taxon>
        <taxon>Cytophagales</taxon>
        <taxon>Cytophagaceae</taxon>
        <taxon>Rhabdobacter</taxon>
    </lineage>
</organism>
<dbReference type="GO" id="GO:0005975">
    <property type="term" value="P:carbohydrate metabolic process"/>
    <property type="evidence" value="ECO:0007669"/>
    <property type="project" value="InterPro"/>
</dbReference>
<accession>A0A840TTT6</accession>
<dbReference type="PROSITE" id="PS51257">
    <property type="entry name" value="PROKAR_LIPOPROTEIN"/>
    <property type="match status" value="1"/>
</dbReference>
<comment type="catalytic activity">
    <reaction evidence="1">
        <text>Random endo-hydrolysis of N-acetyl-beta-D-glucosaminide (1-&gt;4)-beta-linkages in chitin and chitodextrins.</text>
        <dbReference type="EC" id="3.2.1.14"/>
    </reaction>
</comment>
<dbReference type="GO" id="GO:0008061">
    <property type="term" value="F:chitin binding"/>
    <property type="evidence" value="ECO:0007669"/>
    <property type="project" value="InterPro"/>
</dbReference>
<evidence type="ECO:0000259" key="8">
    <source>
        <dbReference type="PROSITE" id="PS51910"/>
    </source>
</evidence>
<keyword evidence="7" id="KW-0732">Signal</keyword>
<keyword evidence="10" id="KW-1185">Reference proteome</keyword>
<dbReference type="PROSITE" id="PS01095">
    <property type="entry name" value="GH18_1"/>
    <property type="match status" value="1"/>
</dbReference>
<dbReference type="PANTHER" id="PTHR11177">
    <property type="entry name" value="CHITINASE"/>
    <property type="match status" value="1"/>
</dbReference>
<protein>
    <recommendedName>
        <fullName evidence="2">chitinase</fullName>
        <ecNumber evidence="2">3.2.1.14</ecNumber>
    </recommendedName>
</protein>
<evidence type="ECO:0000256" key="2">
    <source>
        <dbReference type="ARBA" id="ARBA00012729"/>
    </source>
</evidence>
<evidence type="ECO:0000256" key="7">
    <source>
        <dbReference type="SAM" id="SignalP"/>
    </source>
</evidence>
<dbReference type="InterPro" id="IPR011583">
    <property type="entry name" value="Chitinase_II/V-like_cat"/>
</dbReference>
<comment type="caution">
    <text evidence="9">The sequence shown here is derived from an EMBL/GenBank/DDBJ whole genome shotgun (WGS) entry which is preliminary data.</text>
</comment>
<dbReference type="Gene3D" id="3.40.5.30">
    <property type="entry name" value="(Trans)glycosidases - domain 2"/>
    <property type="match status" value="1"/>
</dbReference>
<dbReference type="EC" id="3.2.1.14" evidence="2"/>
<dbReference type="InterPro" id="IPR050314">
    <property type="entry name" value="Glycosyl_Hydrlase_18"/>
</dbReference>
<feature type="signal peptide" evidence="7">
    <location>
        <begin position="1"/>
        <end position="23"/>
    </location>
</feature>
<evidence type="ECO:0000256" key="6">
    <source>
        <dbReference type="RuleBase" id="RU004453"/>
    </source>
</evidence>
<dbReference type="SUPFAM" id="SSF51445">
    <property type="entry name" value="(Trans)glycosidases"/>
    <property type="match status" value="1"/>
</dbReference>
<reference evidence="9 10" key="1">
    <citation type="submission" date="2020-08" db="EMBL/GenBank/DDBJ databases">
        <title>Genomic Encyclopedia of Type Strains, Phase IV (KMG-IV): sequencing the most valuable type-strain genomes for metagenomic binning, comparative biology and taxonomic classification.</title>
        <authorList>
            <person name="Goeker M."/>
        </authorList>
    </citation>
    <scope>NUCLEOTIDE SEQUENCE [LARGE SCALE GENOMIC DNA]</scope>
    <source>
        <strain evidence="9 10">DSM 105074</strain>
    </source>
</reference>
<dbReference type="SMART" id="SM00636">
    <property type="entry name" value="Glyco_18"/>
    <property type="match status" value="1"/>
</dbReference>
<dbReference type="Pfam" id="PF00704">
    <property type="entry name" value="Glyco_hydro_18"/>
    <property type="match status" value="1"/>
</dbReference>
<dbReference type="PROSITE" id="PS51910">
    <property type="entry name" value="GH18_2"/>
    <property type="match status" value="1"/>
</dbReference>
<dbReference type="Proteomes" id="UP000557307">
    <property type="component" value="Unassembled WGS sequence"/>
</dbReference>
<evidence type="ECO:0000313" key="9">
    <source>
        <dbReference type="EMBL" id="MBB5286315.1"/>
    </source>
</evidence>
<name>A0A840TTT6_9BACT</name>
<gene>
    <name evidence="9" type="ORF">HNQ92_004475</name>
</gene>
<dbReference type="EMBL" id="JACHGF010000009">
    <property type="protein sequence ID" value="MBB5286315.1"/>
    <property type="molecule type" value="Genomic_DNA"/>
</dbReference>
<proteinExistence type="inferred from homology"/>
<dbReference type="GO" id="GO:0006032">
    <property type="term" value="P:chitin catabolic process"/>
    <property type="evidence" value="ECO:0007669"/>
    <property type="project" value="TreeGrafter"/>
</dbReference>
<comment type="similarity">
    <text evidence="6">Belongs to the glycosyl hydrolase 18 family.</text>
</comment>
<dbReference type="InterPro" id="IPR017853">
    <property type="entry name" value="GH"/>
</dbReference>
<keyword evidence="3 5" id="KW-0378">Hydrolase</keyword>
<evidence type="ECO:0000256" key="4">
    <source>
        <dbReference type="ARBA" id="ARBA00023295"/>
    </source>
</evidence>
<dbReference type="InterPro" id="IPR001579">
    <property type="entry name" value="Glyco_hydro_18_chit_AS"/>
</dbReference>
<feature type="domain" description="GH18" evidence="8">
    <location>
        <begin position="37"/>
        <end position="333"/>
    </location>
</feature>
<evidence type="ECO:0000313" key="10">
    <source>
        <dbReference type="Proteomes" id="UP000557307"/>
    </source>
</evidence>
<dbReference type="RefSeq" id="WP_184177349.1">
    <property type="nucleotide sequence ID" value="NZ_JACHGF010000009.1"/>
</dbReference>
<dbReference type="AlphaFoldDB" id="A0A840TTT6"/>
<dbReference type="InterPro" id="IPR001223">
    <property type="entry name" value="Glyco_hydro18_cat"/>
</dbReference>
<dbReference type="GO" id="GO:0005576">
    <property type="term" value="C:extracellular region"/>
    <property type="evidence" value="ECO:0007669"/>
    <property type="project" value="TreeGrafter"/>
</dbReference>
<evidence type="ECO:0000256" key="3">
    <source>
        <dbReference type="ARBA" id="ARBA00022801"/>
    </source>
</evidence>
<dbReference type="GO" id="GO:0008843">
    <property type="term" value="F:endochitinase activity"/>
    <property type="evidence" value="ECO:0007669"/>
    <property type="project" value="UniProtKB-EC"/>
</dbReference>
<sequence>MKFKPVQLLVFVTLLVAAACAPASRNQKSTSRQGDEFKVIGYYTPGSAEPESLPMEWLTHVNYSFAIPAPSGDTLIPLKDDDRLKRLVKHVHSHGKSVFISIGGWGIGDGGGDDTRFHRMAERPEGQAAFIKSTLAFVRKYELDGVDLDWEYPDEDSPSADQYVTLVQELARQLHADGKKLTAAVISYGKKGYGVKKEAFEAMDWINLMAYDDDYSKDYLAAHAPYALAVQSLDYWINERALPPAKAILGLPFYAKKGFGQYGPGYKQLLADGASAYDDFWKGSFYNGINTIEAKTRLARQRGCSGVMIWEIGLDVADERSLLRAIDRVKRGQ</sequence>
<dbReference type="PANTHER" id="PTHR11177:SF317">
    <property type="entry name" value="CHITINASE 12-RELATED"/>
    <property type="match status" value="1"/>
</dbReference>